<feature type="compositionally biased region" description="Basic residues" evidence="1">
    <location>
        <begin position="237"/>
        <end position="250"/>
    </location>
</feature>
<comment type="caution">
    <text evidence="3">The sequence shown here is derived from an EMBL/GenBank/DDBJ whole genome shotgun (WGS) entry which is preliminary data.</text>
</comment>
<feature type="region of interest" description="Disordered" evidence="1">
    <location>
        <begin position="288"/>
        <end position="373"/>
    </location>
</feature>
<evidence type="ECO:0000313" key="4">
    <source>
        <dbReference type="Proteomes" id="UP001479436"/>
    </source>
</evidence>
<feature type="region of interest" description="Disordered" evidence="1">
    <location>
        <begin position="159"/>
        <end position="189"/>
    </location>
</feature>
<dbReference type="Proteomes" id="UP001479436">
    <property type="component" value="Unassembled WGS sequence"/>
</dbReference>
<proteinExistence type="predicted"/>
<gene>
    <name evidence="3" type="ORF">K7432_005318</name>
</gene>
<feature type="compositionally biased region" description="Low complexity" evidence="1">
    <location>
        <begin position="219"/>
        <end position="232"/>
    </location>
</feature>
<name>A0ABR2W3U1_9FUNG</name>
<evidence type="ECO:0000256" key="1">
    <source>
        <dbReference type="SAM" id="MobiDB-lite"/>
    </source>
</evidence>
<dbReference type="EMBL" id="JASJQH010007081">
    <property type="protein sequence ID" value="KAK9718722.1"/>
    <property type="molecule type" value="Genomic_DNA"/>
</dbReference>
<evidence type="ECO:0000259" key="2">
    <source>
        <dbReference type="Pfam" id="PF25909"/>
    </source>
</evidence>
<reference evidence="3 4" key="1">
    <citation type="submission" date="2023-04" db="EMBL/GenBank/DDBJ databases">
        <title>Genome of Basidiobolus ranarum AG-B5.</title>
        <authorList>
            <person name="Stajich J.E."/>
            <person name="Carter-House D."/>
            <person name="Gryganskyi A."/>
        </authorList>
    </citation>
    <scope>NUCLEOTIDE SEQUENCE [LARGE SCALE GENOMIC DNA]</scope>
    <source>
        <strain evidence="3 4">AG-B5</strain>
    </source>
</reference>
<sequence length="412" mass="47024">MVVSTDPSAINKIRSVLEAQFDLEILLKRRELAAIKMELERGEECIEELRFLVSQDFQPRIRRVHAPDITAEFIPEPSPPPKPKKQTKRIPRKPAKESNTTPLYSRSEDGTYVKMFCPDCNRCNFATLQGFVNHCRIAHRLEFPNIEQCHRECGTHVDESEVPADHPCRRRHTGGSGIRRANRVQKAQPSTARYLPTMTLRDNEKILIFREFYRKSKPTATTTTPSVAVTTPEKTKKPATAKKSVNKPRKAPVEHKIEVQEEEIDLDLDEDMIQEANMNFEREVSAAATKSVSTGFPVAPRSGKKYPTSMSRIFTDSSSNSEKNDSSSSDSDVSSSDSSSPSTSPVRKTVVQSYPRKRPAPRFISEDEDSDSDCYEYHKRRAAEVYQKFVDRSDRGRLYQTEQQYCQTQEIR</sequence>
<feature type="region of interest" description="Disordered" evidence="1">
    <location>
        <begin position="219"/>
        <end position="262"/>
    </location>
</feature>
<feature type="compositionally biased region" description="Basic residues" evidence="1">
    <location>
        <begin position="82"/>
        <end position="93"/>
    </location>
</feature>
<keyword evidence="4" id="KW-1185">Reference proteome</keyword>
<feature type="domain" description="AHC1-like C2H2 zinc-finger" evidence="2">
    <location>
        <begin position="96"/>
        <end position="145"/>
    </location>
</feature>
<organism evidence="3 4">
    <name type="scientific">Basidiobolus ranarum</name>
    <dbReference type="NCBI Taxonomy" id="34480"/>
    <lineage>
        <taxon>Eukaryota</taxon>
        <taxon>Fungi</taxon>
        <taxon>Fungi incertae sedis</taxon>
        <taxon>Zoopagomycota</taxon>
        <taxon>Entomophthoromycotina</taxon>
        <taxon>Basidiobolomycetes</taxon>
        <taxon>Basidiobolales</taxon>
        <taxon>Basidiobolaceae</taxon>
        <taxon>Basidiobolus</taxon>
    </lineage>
</organism>
<dbReference type="InterPro" id="IPR058706">
    <property type="entry name" value="zf-C2H2_AHC1-like"/>
</dbReference>
<evidence type="ECO:0000313" key="3">
    <source>
        <dbReference type="EMBL" id="KAK9718722.1"/>
    </source>
</evidence>
<feature type="region of interest" description="Disordered" evidence="1">
    <location>
        <begin position="68"/>
        <end position="104"/>
    </location>
</feature>
<dbReference type="Pfam" id="PF25909">
    <property type="entry name" value="zf-C2H2_AHC1"/>
    <property type="match status" value="1"/>
</dbReference>
<protein>
    <recommendedName>
        <fullName evidence="2">AHC1-like C2H2 zinc-finger domain-containing protein</fullName>
    </recommendedName>
</protein>
<feature type="compositionally biased region" description="Low complexity" evidence="1">
    <location>
        <begin position="316"/>
        <end position="344"/>
    </location>
</feature>
<accession>A0ABR2W3U1</accession>